<feature type="non-terminal residue" evidence="2">
    <location>
        <position position="148"/>
    </location>
</feature>
<accession>A0A7J8Y955</accession>
<dbReference type="EMBL" id="JABFAA010000011">
    <property type="protein sequence ID" value="MBA0695962.1"/>
    <property type="molecule type" value="Genomic_DNA"/>
</dbReference>
<protein>
    <submittedName>
        <fullName evidence="2">Uncharacterized protein</fullName>
    </submittedName>
</protein>
<reference evidence="2 3" key="1">
    <citation type="journal article" date="2019" name="Genome Biol. Evol.">
        <title>Insights into the evolution of the New World diploid cottons (Gossypium, subgenus Houzingenia) based on genome sequencing.</title>
        <authorList>
            <person name="Grover C.E."/>
            <person name="Arick M.A. 2nd"/>
            <person name="Thrash A."/>
            <person name="Conover J.L."/>
            <person name="Sanders W.S."/>
            <person name="Peterson D.G."/>
            <person name="Frelichowski J.E."/>
            <person name="Scheffler J.A."/>
            <person name="Scheffler B.E."/>
            <person name="Wendel J.F."/>
        </authorList>
    </citation>
    <scope>NUCLEOTIDE SEQUENCE [LARGE SCALE GENOMIC DNA]</scope>
    <source>
        <strain evidence="2">185</strain>
        <tissue evidence="2">Leaf</tissue>
    </source>
</reference>
<proteinExistence type="predicted"/>
<dbReference type="AlphaFoldDB" id="A0A7J8Y955"/>
<evidence type="ECO:0000256" key="1">
    <source>
        <dbReference type="SAM" id="MobiDB-lite"/>
    </source>
</evidence>
<evidence type="ECO:0000313" key="2">
    <source>
        <dbReference type="EMBL" id="MBA0695962.1"/>
    </source>
</evidence>
<gene>
    <name evidence="2" type="ORF">Goari_002555</name>
</gene>
<name>A0A7J8Y955_GOSAI</name>
<evidence type="ECO:0000313" key="3">
    <source>
        <dbReference type="Proteomes" id="UP000593577"/>
    </source>
</evidence>
<organism evidence="2 3">
    <name type="scientific">Gossypium aridum</name>
    <name type="common">American cotton</name>
    <name type="synonym">Erioxylum aridum</name>
    <dbReference type="NCBI Taxonomy" id="34290"/>
    <lineage>
        <taxon>Eukaryota</taxon>
        <taxon>Viridiplantae</taxon>
        <taxon>Streptophyta</taxon>
        <taxon>Embryophyta</taxon>
        <taxon>Tracheophyta</taxon>
        <taxon>Spermatophyta</taxon>
        <taxon>Magnoliopsida</taxon>
        <taxon>eudicotyledons</taxon>
        <taxon>Gunneridae</taxon>
        <taxon>Pentapetalae</taxon>
        <taxon>rosids</taxon>
        <taxon>malvids</taxon>
        <taxon>Malvales</taxon>
        <taxon>Malvaceae</taxon>
        <taxon>Malvoideae</taxon>
        <taxon>Gossypium</taxon>
    </lineage>
</organism>
<sequence>KSVHWSPELVSNSPPADHGSPKPTPNRSSPYITHTPAADSSSNSFKGKPSHIEKMDIVKDVLGRWGKKVEEATRKAEDLAENTWQHQMMFSDVAHTCLFPTRIYAYRDIAMNLELNRAELMIGLMLSKIRCYAAGVPQILFLDLMNRA</sequence>
<dbReference type="Proteomes" id="UP000593577">
    <property type="component" value="Unassembled WGS sequence"/>
</dbReference>
<feature type="region of interest" description="Disordered" evidence="1">
    <location>
        <begin position="1"/>
        <end position="51"/>
    </location>
</feature>
<keyword evidence="3" id="KW-1185">Reference proteome</keyword>
<feature type="compositionally biased region" description="Polar residues" evidence="1">
    <location>
        <begin position="25"/>
        <end position="45"/>
    </location>
</feature>
<comment type="caution">
    <text evidence="2">The sequence shown here is derived from an EMBL/GenBank/DDBJ whole genome shotgun (WGS) entry which is preliminary data.</text>
</comment>